<dbReference type="CDD" id="cd01448">
    <property type="entry name" value="TST_Repeat_1"/>
    <property type="match status" value="1"/>
</dbReference>
<keyword evidence="5" id="KW-0670">Pyruvate</keyword>
<dbReference type="SUPFAM" id="SSF52821">
    <property type="entry name" value="Rhodanese/Cell cycle control phosphatase"/>
    <property type="match status" value="2"/>
</dbReference>
<name>A0A1I3U7H9_9RHOB</name>
<organism evidence="5 6">
    <name type="scientific">Celeribacter neptunius</name>
    <dbReference type="NCBI Taxonomy" id="588602"/>
    <lineage>
        <taxon>Bacteria</taxon>
        <taxon>Pseudomonadati</taxon>
        <taxon>Pseudomonadota</taxon>
        <taxon>Alphaproteobacteria</taxon>
        <taxon>Rhodobacterales</taxon>
        <taxon>Roseobacteraceae</taxon>
        <taxon>Celeribacter</taxon>
    </lineage>
</organism>
<dbReference type="OrthoDB" id="9781034at2"/>
<dbReference type="PANTHER" id="PTHR11364">
    <property type="entry name" value="THIOSULFATE SULFERTANSFERASE"/>
    <property type="match status" value="1"/>
</dbReference>
<dbReference type="GO" id="GO:0004792">
    <property type="term" value="F:thiosulfate-cyanide sulfurtransferase activity"/>
    <property type="evidence" value="ECO:0007669"/>
    <property type="project" value="InterPro"/>
</dbReference>
<dbReference type="AlphaFoldDB" id="A0A1I3U7H9"/>
<evidence type="ECO:0000313" key="6">
    <source>
        <dbReference type="Proteomes" id="UP000199630"/>
    </source>
</evidence>
<dbReference type="InterPro" id="IPR001307">
    <property type="entry name" value="Thiosulphate_STrfase_CS"/>
</dbReference>
<evidence type="ECO:0000256" key="3">
    <source>
        <dbReference type="RuleBase" id="RU000507"/>
    </source>
</evidence>
<dbReference type="Pfam" id="PF00581">
    <property type="entry name" value="Rhodanese"/>
    <property type="match status" value="2"/>
</dbReference>
<keyword evidence="6" id="KW-1185">Reference proteome</keyword>
<protein>
    <recommendedName>
        <fullName evidence="3">Sulfurtransferase</fullName>
    </recommendedName>
</protein>
<dbReference type="PROSITE" id="PS50206">
    <property type="entry name" value="RHODANESE_3"/>
    <property type="match status" value="2"/>
</dbReference>
<keyword evidence="2" id="KW-0677">Repeat</keyword>
<dbReference type="PROSITE" id="PS00683">
    <property type="entry name" value="RHODANESE_2"/>
    <property type="match status" value="1"/>
</dbReference>
<feature type="domain" description="Rhodanese" evidence="4">
    <location>
        <begin position="163"/>
        <end position="273"/>
    </location>
</feature>
<dbReference type="RefSeq" id="WP_090061474.1">
    <property type="nucleotide sequence ID" value="NZ_FORH01000006.1"/>
</dbReference>
<feature type="domain" description="Rhodanese" evidence="4">
    <location>
        <begin position="14"/>
        <end position="132"/>
    </location>
</feature>
<gene>
    <name evidence="5" type="ORF">SAMN04487991_2949</name>
</gene>
<keyword evidence="1 3" id="KW-0808">Transferase</keyword>
<accession>A0A1I3U7H9</accession>
<evidence type="ECO:0000259" key="4">
    <source>
        <dbReference type="PROSITE" id="PS50206"/>
    </source>
</evidence>
<dbReference type="PANTHER" id="PTHR11364:SF27">
    <property type="entry name" value="SULFURTRANSFERASE"/>
    <property type="match status" value="1"/>
</dbReference>
<proteinExistence type="predicted"/>
<dbReference type="InterPro" id="IPR045078">
    <property type="entry name" value="TST/MPST-like"/>
</dbReference>
<dbReference type="Gene3D" id="3.40.250.10">
    <property type="entry name" value="Rhodanese-like domain"/>
    <property type="match status" value="2"/>
</dbReference>
<evidence type="ECO:0000313" key="5">
    <source>
        <dbReference type="EMBL" id="SFJ79528.1"/>
    </source>
</evidence>
<dbReference type="InterPro" id="IPR036873">
    <property type="entry name" value="Rhodanese-like_dom_sf"/>
</dbReference>
<reference evidence="6" key="1">
    <citation type="submission" date="2016-10" db="EMBL/GenBank/DDBJ databases">
        <authorList>
            <person name="Varghese N."/>
            <person name="Submissions S."/>
        </authorList>
    </citation>
    <scope>NUCLEOTIDE SEQUENCE [LARGE SCALE GENOMIC DNA]</scope>
    <source>
        <strain evidence="6">DSM 26471</strain>
    </source>
</reference>
<sequence length="276" mass="29354">MSDPLVTADWLARNLDQVIVLDATYYLPPDPAQSRLDFETTRIPGARLFEVDEIADQASDLPHMLPDEARFAAAMAELGIDGTKPVVVYDRSATHFSAPRVWYTLRLFGLNECYVLDGGLPLWIKGGHPVEAGACQNAAVAARDWTLARHMVLSGAELAERVAAGGETVIDARSQERFDGTAPEPRPGLSSGHMVGASCLPFPALTGEDGRFADVATLKELFAAVDGGAPIVTCGSGMTACVLALGLARLGLGARLYDGSWAEWGQDTLGAIQTSR</sequence>
<evidence type="ECO:0000256" key="2">
    <source>
        <dbReference type="ARBA" id="ARBA00022737"/>
    </source>
</evidence>
<dbReference type="Proteomes" id="UP000199630">
    <property type="component" value="Unassembled WGS sequence"/>
</dbReference>
<dbReference type="CDD" id="cd01449">
    <property type="entry name" value="TST_Repeat_2"/>
    <property type="match status" value="1"/>
</dbReference>
<dbReference type="EMBL" id="FORH01000006">
    <property type="protein sequence ID" value="SFJ79528.1"/>
    <property type="molecule type" value="Genomic_DNA"/>
</dbReference>
<dbReference type="STRING" id="588602.SAMN04487991_2949"/>
<dbReference type="InterPro" id="IPR001763">
    <property type="entry name" value="Rhodanese-like_dom"/>
</dbReference>
<dbReference type="SMART" id="SM00450">
    <property type="entry name" value="RHOD"/>
    <property type="match status" value="2"/>
</dbReference>
<evidence type="ECO:0000256" key="1">
    <source>
        <dbReference type="ARBA" id="ARBA00022679"/>
    </source>
</evidence>